<proteinExistence type="predicted"/>
<name>A0AAW0CTT4_9AGAR</name>
<sequence>MSKSKDKNKFLAAISTDSRPRPTTRKTKAAAEAAQLAAVSADNSAATSSTTTVTAVAPTTSPVLPPSPISPVARAGRTAQSKQLQAEALRAKKEFLSSSRVRVDDADSFDALALVFGDVLKWLHSSGAITQEFWKVLSAIQERLVNHVTIVRESETTSSFSALLLQTVTPSLKQLSEKSEAQHKAITSLSKELASIKTEKALSYAAVAAAAAAKPPAPSVPKPKPPPLPSPSDERILVRFDGDVPSLFNAPYSEIVATVNKHLVSLSLPSVLYATKQNDSSIFLVPASAADTQVLDKEWSRWGPTIFPGSRIAPVALHSHLQVNGILFRDVTDMRELKREFELRNPDLGPVTGLPTWVNRPPSEAQAAAISASGRKPKLAGSVYFLLQSRDKVDLALSRGRIVLCSTSPTYGHTKARCNVKAPSCAVCAKPVGDHSPTTPCSGPVACLNCGGKHRADSYSCPKRKELLVTLAGRMKDLHESLDKSSIHPLPFIQQHAH</sequence>
<comment type="caution">
    <text evidence="2">The sequence shown here is derived from an EMBL/GenBank/DDBJ whole genome shotgun (WGS) entry which is preliminary data.</text>
</comment>
<evidence type="ECO:0008006" key="4">
    <source>
        <dbReference type="Google" id="ProtNLM"/>
    </source>
</evidence>
<dbReference type="AlphaFoldDB" id="A0AAW0CTT4"/>
<evidence type="ECO:0000313" key="2">
    <source>
        <dbReference type="EMBL" id="KAK7041288.1"/>
    </source>
</evidence>
<organism evidence="2 3">
    <name type="scientific">Favolaschia claudopus</name>
    <dbReference type="NCBI Taxonomy" id="2862362"/>
    <lineage>
        <taxon>Eukaryota</taxon>
        <taxon>Fungi</taxon>
        <taxon>Dikarya</taxon>
        <taxon>Basidiomycota</taxon>
        <taxon>Agaricomycotina</taxon>
        <taxon>Agaricomycetes</taxon>
        <taxon>Agaricomycetidae</taxon>
        <taxon>Agaricales</taxon>
        <taxon>Marasmiineae</taxon>
        <taxon>Mycenaceae</taxon>
        <taxon>Favolaschia</taxon>
    </lineage>
</organism>
<evidence type="ECO:0000256" key="1">
    <source>
        <dbReference type="SAM" id="MobiDB-lite"/>
    </source>
</evidence>
<dbReference type="EMBL" id="JAWWNJ010000014">
    <property type="protein sequence ID" value="KAK7041288.1"/>
    <property type="molecule type" value="Genomic_DNA"/>
</dbReference>
<feature type="region of interest" description="Disordered" evidence="1">
    <location>
        <begin position="53"/>
        <end position="81"/>
    </location>
</feature>
<accession>A0AAW0CTT4</accession>
<protein>
    <recommendedName>
        <fullName evidence="4">Gag-like protein</fullName>
    </recommendedName>
</protein>
<gene>
    <name evidence="2" type="ORF">R3P38DRAFT_2893858</name>
</gene>
<keyword evidence="3" id="KW-1185">Reference proteome</keyword>
<reference evidence="2 3" key="1">
    <citation type="journal article" date="2024" name="J Genomics">
        <title>Draft genome sequencing and assembly of Favolaschia claudopus CIRM-BRFM 2984 isolated from oak limbs.</title>
        <authorList>
            <person name="Navarro D."/>
            <person name="Drula E."/>
            <person name="Chaduli D."/>
            <person name="Cazenave R."/>
            <person name="Ahrendt S."/>
            <person name="Wang J."/>
            <person name="Lipzen A."/>
            <person name="Daum C."/>
            <person name="Barry K."/>
            <person name="Grigoriev I.V."/>
            <person name="Favel A."/>
            <person name="Rosso M.N."/>
            <person name="Martin F."/>
        </authorList>
    </citation>
    <scope>NUCLEOTIDE SEQUENCE [LARGE SCALE GENOMIC DNA]</scope>
    <source>
        <strain evidence="2 3">CIRM-BRFM 2984</strain>
    </source>
</reference>
<evidence type="ECO:0000313" key="3">
    <source>
        <dbReference type="Proteomes" id="UP001362999"/>
    </source>
</evidence>
<feature type="region of interest" description="Disordered" evidence="1">
    <location>
        <begin position="1"/>
        <end position="31"/>
    </location>
</feature>
<dbReference type="Proteomes" id="UP001362999">
    <property type="component" value="Unassembled WGS sequence"/>
</dbReference>
<feature type="compositionally biased region" description="Low complexity" evidence="1">
    <location>
        <begin position="53"/>
        <end position="62"/>
    </location>
</feature>